<dbReference type="GO" id="GO:0016788">
    <property type="term" value="F:hydrolase activity, acting on ester bonds"/>
    <property type="evidence" value="ECO:0007669"/>
    <property type="project" value="UniProtKB-ARBA"/>
</dbReference>
<dbReference type="Gene3D" id="3.40.50.1110">
    <property type="entry name" value="SGNH hydrolase"/>
    <property type="match status" value="1"/>
</dbReference>
<gene>
    <name evidence="2" type="ORF">G6M86_03665</name>
</gene>
<reference evidence="2" key="1">
    <citation type="submission" date="2020-02" db="EMBL/GenBank/DDBJ databases">
        <title>Unexpected conservation and global transmission of agrobacterial virulence plasmids.</title>
        <authorList>
            <person name="Weisberg A.J."/>
            <person name="Davis E.W. II"/>
            <person name="Tabima J.R."/>
            <person name="Belcher M.S."/>
            <person name="Miller M."/>
            <person name="Kuo C.-H."/>
            <person name="Loper J.E."/>
            <person name="Grunwald N.J."/>
            <person name="Putnam M.L."/>
            <person name="Chang J.H."/>
        </authorList>
    </citation>
    <scope>NUCLEOTIDE SEQUENCE</scope>
    <source>
        <strain evidence="2">Q15/94</strain>
    </source>
</reference>
<dbReference type="InterPro" id="IPR013830">
    <property type="entry name" value="SGNH_hydro"/>
</dbReference>
<dbReference type="AlphaFoldDB" id="A0AAJ4MZF3"/>
<proteinExistence type="predicted"/>
<accession>A0AAJ4MZF3</accession>
<dbReference type="SUPFAM" id="SSF52266">
    <property type="entry name" value="SGNH hydrolase"/>
    <property type="match status" value="1"/>
</dbReference>
<dbReference type="RefSeq" id="WP_333721866.1">
    <property type="nucleotide sequence ID" value="NZ_CP049216.1"/>
</dbReference>
<evidence type="ECO:0000259" key="1">
    <source>
        <dbReference type="Pfam" id="PF13472"/>
    </source>
</evidence>
<dbReference type="Pfam" id="PF13472">
    <property type="entry name" value="Lipase_GDSL_2"/>
    <property type="match status" value="1"/>
</dbReference>
<organism evidence="2 3">
    <name type="scientific">Agrobacterium tumefaciens</name>
    <dbReference type="NCBI Taxonomy" id="358"/>
    <lineage>
        <taxon>Bacteria</taxon>
        <taxon>Pseudomonadati</taxon>
        <taxon>Pseudomonadota</taxon>
        <taxon>Alphaproteobacteria</taxon>
        <taxon>Hyphomicrobiales</taxon>
        <taxon>Rhizobiaceae</taxon>
        <taxon>Rhizobium/Agrobacterium group</taxon>
        <taxon>Agrobacterium</taxon>
        <taxon>Agrobacterium tumefaciens complex</taxon>
    </lineage>
</organism>
<sequence>MVGYGAGVGASARSSLAGAQGAGVPKLPVSLPVAPLLFAGSAKLAGWSGGAAKVARSANPTTPQTFGFDANNRLDLAAIETYVGGANVSARADTIFDQSGNGFDLIQATQGARAYVQRSQLAGEALPFTCGPNIQYPIPSGLSVDRANHSVFLVLRPHLARASYAWIKMGTTLTYGTTTPDTATAGGGARILDAANGNVSKVQSRAPKTSGVAIMGYSSGASDVKFYNNRFIETVAGGLTAGTLTGGTIENGNGYSEIIAVAIFPRALTAAEMASVGRVLEAVAPIQTGQTKGVFMIGDSITAGQGSVAIYTPGLGMTATEPDQLFGALGNPADTAIFNCGQPSITMTSINGTNGRNRIKELMDAYPEITKRVARVHAGINDLRGGTADTVIYPAIVAYCTYLRGLGVKVIVSTINTQVIDATYTQQAEDRRVSINDQIRANWATFADGIVDYANIPELVDPNNGTYYASDKLHLLAPAYQLKSALAASEVIPMLAA</sequence>
<dbReference type="EMBL" id="CP049216">
    <property type="protein sequence ID" value="QTG12394.1"/>
    <property type="molecule type" value="Genomic_DNA"/>
</dbReference>
<protein>
    <recommendedName>
        <fullName evidence="1">SGNH hydrolase-type esterase domain-containing protein</fullName>
    </recommendedName>
</protein>
<dbReference type="InterPro" id="IPR036514">
    <property type="entry name" value="SGNH_hydro_sf"/>
</dbReference>
<dbReference type="Gene3D" id="2.60.120.200">
    <property type="match status" value="1"/>
</dbReference>
<evidence type="ECO:0000313" key="2">
    <source>
        <dbReference type="EMBL" id="QTG12394.1"/>
    </source>
</evidence>
<feature type="domain" description="SGNH hydrolase-type esterase" evidence="1">
    <location>
        <begin position="297"/>
        <end position="482"/>
    </location>
</feature>
<dbReference type="Proteomes" id="UP000663946">
    <property type="component" value="Chromosome 1"/>
</dbReference>
<evidence type="ECO:0000313" key="3">
    <source>
        <dbReference type="Proteomes" id="UP000663946"/>
    </source>
</evidence>
<name>A0AAJ4MZF3_AGRTU</name>